<comment type="similarity">
    <text evidence="2">Belongs to the PC-esterase family. CASD1 subfamily.</text>
</comment>
<feature type="transmembrane region" description="Helical" evidence="8">
    <location>
        <begin position="761"/>
        <end position="779"/>
    </location>
</feature>
<feature type="transmembrane region" description="Helical" evidence="8">
    <location>
        <begin position="519"/>
        <end position="540"/>
    </location>
</feature>
<dbReference type="Pfam" id="PF07779">
    <property type="entry name" value="Cas1_AcylT"/>
    <property type="match status" value="1"/>
</dbReference>
<evidence type="ECO:0000313" key="11">
    <source>
        <dbReference type="Proteomes" id="UP001479436"/>
    </source>
</evidence>
<feature type="transmembrane region" description="Helical" evidence="8">
    <location>
        <begin position="411"/>
        <end position="430"/>
    </location>
</feature>
<evidence type="ECO:0000256" key="5">
    <source>
        <dbReference type="ARBA" id="ARBA00022989"/>
    </source>
</evidence>
<feature type="transmembrane region" description="Helical" evidence="8">
    <location>
        <begin position="369"/>
        <end position="391"/>
    </location>
</feature>
<gene>
    <name evidence="10" type="ORF">K7432_014518</name>
</gene>
<comment type="subcellular location">
    <subcellularLocation>
        <location evidence="1">Membrane</location>
        <topology evidence="1">Multi-pass membrane protein</topology>
    </subcellularLocation>
</comment>
<evidence type="ECO:0000256" key="8">
    <source>
        <dbReference type="SAM" id="Phobius"/>
    </source>
</evidence>
<name>A0ABR2WHG2_9FUNG</name>
<dbReference type="PANTHER" id="PTHR13533:SF1">
    <property type="entry name" value="N-ACETYLNEURAMINATE 9-O-ACETYLTRANSFERASE"/>
    <property type="match status" value="1"/>
</dbReference>
<evidence type="ECO:0000259" key="9">
    <source>
        <dbReference type="Pfam" id="PF07779"/>
    </source>
</evidence>
<feature type="domain" description="Cas1p 10 TM acyl transferase" evidence="9">
    <location>
        <begin position="285"/>
        <end position="730"/>
    </location>
</feature>
<feature type="transmembrane region" description="Helical" evidence="8">
    <location>
        <begin position="332"/>
        <end position="357"/>
    </location>
</feature>
<reference evidence="10 11" key="1">
    <citation type="submission" date="2023-04" db="EMBL/GenBank/DDBJ databases">
        <title>Genome of Basidiobolus ranarum AG-B5.</title>
        <authorList>
            <person name="Stajich J.E."/>
            <person name="Carter-House D."/>
            <person name="Gryganskyi A."/>
        </authorList>
    </citation>
    <scope>NUCLEOTIDE SEQUENCE [LARGE SCALE GENOMIC DNA]</scope>
    <source>
        <strain evidence="10 11">AG-B5</strain>
    </source>
</reference>
<feature type="transmembrane region" description="Helical" evidence="8">
    <location>
        <begin position="560"/>
        <end position="580"/>
    </location>
</feature>
<keyword evidence="4 8" id="KW-0812">Transmembrane</keyword>
<feature type="transmembrane region" description="Helical" evidence="8">
    <location>
        <begin position="629"/>
        <end position="647"/>
    </location>
</feature>
<evidence type="ECO:0000256" key="3">
    <source>
        <dbReference type="ARBA" id="ARBA00022679"/>
    </source>
</evidence>
<dbReference type="EMBL" id="JASJQH010001675">
    <property type="protein sequence ID" value="KAK9760954.1"/>
    <property type="molecule type" value="Genomic_DNA"/>
</dbReference>
<dbReference type="PANTHER" id="PTHR13533">
    <property type="entry name" value="N-ACETYLNEURAMINATE 9-O-ACETYLTRANSFERASE"/>
    <property type="match status" value="1"/>
</dbReference>
<feature type="transmembrane region" description="Helical" evidence="8">
    <location>
        <begin position="694"/>
        <end position="714"/>
    </location>
</feature>
<evidence type="ECO:0000256" key="6">
    <source>
        <dbReference type="ARBA" id="ARBA00023136"/>
    </source>
</evidence>
<comment type="caution">
    <text evidence="10">The sequence shown here is derived from an EMBL/GenBank/DDBJ whole genome shotgun (WGS) entry which is preliminary data.</text>
</comment>
<feature type="transmembrane region" description="Helical" evidence="8">
    <location>
        <begin position="301"/>
        <end position="320"/>
    </location>
</feature>
<sequence>MSSEKLSKWSWRWEPVEVACWWVLAAVLLFSLAGSFSKNQDSCQNMLDSGHWLDVSHSKWQPKGCMMHQYSTKESVQCMKGSRIVFAGDSTVRSLFFAVGRKMDSTQNFGDKVHSDLRFDDEPNKITVDFIWDPYLNSTKVSHVLTGASDTKADMLIAGTGLWYLRYEGEKGFEMWKSQIDTFMEQARVSASKFVLSPVITPNYEKLNSDRKATITAEAVVQMNNHLKDFEKNMAIPFSWNVMSQLAPEETVDGLHYSNKVTDVASDILLNFRCNSQLLSEVPPLSTTCCFRYPLPNLQQYSVWATFIFVIPLALLLKTYANPIREKSRRIFNTLVPSTPILWTLTTFGIVILYMFICDRTALFGKVHKAFSSVTFTVLVLLTLLAAYFTLQEKDDSTFLNRFQTDEWKGWMQIVILIYHYVGASGVSGIYNPVRILVASYLFMTGYGHFVFFYKKGDFGLGRVLSVLVRLNLLTFFLTYTMNTTYLSYYFSPLVTVWFLVIYLTMYILSSYNKKTTFLLAKIVISGMVCNTVVYVPGVLETLFRICTLIFNTEWSANEWRFRMGLDIWIVFIGMLIAFINIKFHEMKFSERLIWPSIKKYSIIVSGITTVWFFWFELSRASKFEYNQYHPYISWLPILAFVILRNATEKLRKTTSKFFLFFGKCSLETFLCQFHMWLAADTKGLLTLFNSPSLFWLNFVITSVVFVFLSHILANVTGELTSWMCTTKKLTRKNVTSEASAGLLSDETVVDDDDKLKLPNFMASPVFKFSIFFVVVALLNRI</sequence>
<keyword evidence="5 8" id="KW-1133">Transmembrane helix</keyword>
<protein>
    <recommendedName>
        <fullName evidence="9">Cas1p 10 TM acyl transferase domain-containing protein</fullName>
    </recommendedName>
</protein>
<feature type="transmembrane region" description="Helical" evidence="8">
    <location>
        <begin position="486"/>
        <end position="507"/>
    </location>
</feature>
<keyword evidence="6 8" id="KW-0472">Membrane</keyword>
<feature type="transmembrane region" description="Helical" evidence="8">
    <location>
        <begin position="436"/>
        <end position="454"/>
    </location>
</feature>
<evidence type="ECO:0000313" key="10">
    <source>
        <dbReference type="EMBL" id="KAK9760954.1"/>
    </source>
</evidence>
<evidence type="ECO:0000256" key="1">
    <source>
        <dbReference type="ARBA" id="ARBA00004141"/>
    </source>
</evidence>
<evidence type="ECO:0000256" key="4">
    <source>
        <dbReference type="ARBA" id="ARBA00022692"/>
    </source>
</evidence>
<organism evidence="10 11">
    <name type="scientific">Basidiobolus ranarum</name>
    <dbReference type="NCBI Taxonomy" id="34480"/>
    <lineage>
        <taxon>Eukaryota</taxon>
        <taxon>Fungi</taxon>
        <taxon>Fungi incertae sedis</taxon>
        <taxon>Zoopagomycota</taxon>
        <taxon>Entomophthoromycotina</taxon>
        <taxon>Basidiobolomycetes</taxon>
        <taxon>Basidiobolales</taxon>
        <taxon>Basidiobolaceae</taxon>
        <taxon>Basidiobolus</taxon>
    </lineage>
</organism>
<evidence type="ECO:0000256" key="2">
    <source>
        <dbReference type="ARBA" id="ARBA00010666"/>
    </source>
</evidence>
<accession>A0ABR2WHG2</accession>
<keyword evidence="3" id="KW-0808">Transferase</keyword>
<keyword evidence="7" id="KW-0325">Glycoprotein</keyword>
<keyword evidence="11" id="KW-1185">Reference proteome</keyword>
<proteinExistence type="inferred from homology"/>
<dbReference type="Proteomes" id="UP001479436">
    <property type="component" value="Unassembled WGS sequence"/>
</dbReference>
<dbReference type="InterPro" id="IPR012419">
    <property type="entry name" value="Cas1_AcylTrans_dom"/>
</dbReference>
<evidence type="ECO:0000256" key="7">
    <source>
        <dbReference type="ARBA" id="ARBA00023180"/>
    </source>
</evidence>
<feature type="transmembrane region" description="Helical" evidence="8">
    <location>
        <begin position="601"/>
        <end position="617"/>
    </location>
</feature>